<dbReference type="InterPro" id="IPR000175">
    <property type="entry name" value="Na/ntran_symport"/>
</dbReference>
<comment type="caution">
    <text evidence="9">The sequence shown here is derived from an EMBL/GenBank/DDBJ whole genome shotgun (WGS) entry which is preliminary data.</text>
</comment>
<dbReference type="PANTHER" id="PTHR11616:SF309">
    <property type="entry name" value="TRANSPORTER"/>
    <property type="match status" value="1"/>
</dbReference>
<dbReference type="Pfam" id="PF00209">
    <property type="entry name" value="SNF"/>
    <property type="match status" value="1"/>
</dbReference>
<keyword evidence="10" id="KW-1185">Reference proteome</keyword>
<keyword evidence="3 6" id="KW-0812">Transmembrane</keyword>
<comment type="similarity">
    <text evidence="6">Belongs to the sodium:neurotransmitter symporter (SNF) (TC 2.A.22) family.</text>
</comment>
<dbReference type="Proteomes" id="UP001642483">
    <property type="component" value="Unassembled WGS sequence"/>
</dbReference>
<dbReference type="PROSITE" id="PS50267">
    <property type="entry name" value="NA_NEUROTRAN_SYMP_3"/>
    <property type="match status" value="1"/>
</dbReference>
<feature type="transmembrane region" description="Helical" evidence="8">
    <location>
        <begin position="208"/>
        <end position="229"/>
    </location>
</feature>
<evidence type="ECO:0000256" key="3">
    <source>
        <dbReference type="ARBA" id="ARBA00022692"/>
    </source>
</evidence>
<keyword evidence="6" id="KW-0769">Symport</keyword>
<dbReference type="PANTHER" id="PTHR11616">
    <property type="entry name" value="SODIUM/CHLORIDE DEPENDENT TRANSPORTER"/>
    <property type="match status" value="1"/>
</dbReference>
<feature type="transmembrane region" description="Helical" evidence="8">
    <location>
        <begin position="111"/>
        <end position="138"/>
    </location>
</feature>
<proteinExistence type="inferred from homology"/>
<dbReference type="EMBL" id="CAWYQH010000174">
    <property type="protein sequence ID" value="CAK8698488.1"/>
    <property type="molecule type" value="Genomic_DNA"/>
</dbReference>
<feature type="transmembrane region" description="Helical" evidence="8">
    <location>
        <begin position="451"/>
        <end position="475"/>
    </location>
</feature>
<feature type="transmembrane region" description="Helical" evidence="8">
    <location>
        <begin position="376"/>
        <end position="401"/>
    </location>
</feature>
<evidence type="ECO:0000313" key="10">
    <source>
        <dbReference type="Proteomes" id="UP001642483"/>
    </source>
</evidence>
<evidence type="ECO:0000256" key="2">
    <source>
        <dbReference type="ARBA" id="ARBA00022448"/>
    </source>
</evidence>
<accession>A0ABP0H4L2</accession>
<feature type="transmembrane region" description="Helical" evidence="8">
    <location>
        <begin position="284"/>
        <end position="305"/>
    </location>
</feature>
<feature type="transmembrane region" description="Helical" evidence="8">
    <location>
        <begin position="317"/>
        <end position="338"/>
    </location>
</feature>
<evidence type="ECO:0000256" key="4">
    <source>
        <dbReference type="ARBA" id="ARBA00022989"/>
    </source>
</evidence>
<feature type="region of interest" description="Disordered" evidence="7">
    <location>
        <begin position="1"/>
        <end position="30"/>
    </location>
</feature>
<comment type="subcellular location">
    <subcellularLocation>
        <location evidence="1">Membrane</location>
        <topology evidence="1">Multi-pass membrane protein</topology>
    </subcellularLocation>
</comment>
<feature type="transmembrane region" description="Helical" evidence="8">
    <location>
        <begin position="69"/>
        <end position="90"/>
    </location>
</feature>
<evidence type="ECO:0000256" key="1">
    <source>
        <dbReference type="ARBA" id="ARBA00004141"/>
    </source>
</evidence>
<keyword evidence="5 8" id="KW-0472">Membrane</keyword>
<evidence type="ECO:0000256" key="5">
    <source>
        <dbReference type="ARBA" id="ARBA00023136"/>
    </source>
</evidence>
<keyword evidence="2 6" id="KW-0813">Transport</keyword>
<gene>
    <name evidence="9" type="ORF">CVLEPA_LOCUS31923</name>
</gene>
<dbReference type="PROSITE" id="PS00610">
    <property type="entry name" value="NA_NEUROTRAN_SYMP_1"/>
    <property type="match status" value="1"/>
</dbReference>
<keyword evidence="4 8" id="KW-1133">Transmembrane helix</keyword>
<feature type="transmembrane region" description="Helical" evidence="8">
    <location>
        <begin position="530"/>
        <end position="552"/>
    </location>
</feature>
<evidence type="ECO:0000256" key="8">
    <source>
        <dbReference type="SAM" id="Phobius"/>
    </source>
</evidence>
<reference evidence="9 10" key="1">
    <citation type="submission" date="2024-02" db="EMBL/GenBank/DDBJ databases">
        <authorList>
            <person name="Daric V."/>
            <person name="Darras S."/>
        </authorList>
    </citation>
    <scope>NUCLEOTIDE SEQUENCE [LARGE SCALE GENOMIC DNA]</scope>
</reference>
<evidence type="ECO:0000313" key="9">
    <source>
        <dbReference type="EMBL" id="CAK8698488.1"/>
    </source>
</evidence>
<dbReference type="InterPro" id="IPR037272">
    <property type="entry name" value="SNS_sf"/>
</dbReference>
<dbReference type="PRINTS" id="PR00176">
    <property type="entry name" value="NANEUSMPORT"/>
</dbReference>
<feature type="transmembrane region" description="Helical" evidence="8">
    <location>
        <begin position="241"/>
        <end position="264"/>
    </location>
</feature>
<evidence type="ECO:0000256" key="6">
    <source>
        <dbReference type="RuleBase" id="RU003732"/>
    </source>
</evidence>
<sequence>MKSAKKEEFEVEMHPLAEGEKDDSSSTPKRENWENKCEFFLAMIGYAVGYGNVWRFPYLCYKNGGGAFLLPYILFVIIGGIPMFFLEVSLGQFTQMSAVEIWRLVPSMKGIGYGCTVLNFIFCFYFVLVMAWSMLYLIHSCLPGPLPWTTCDNWWNSKACVANSATNNISTTNTTLLINSTSPETEFWKNYVLRQSSGIHEIGSLENWPIILCFLGSWILIYLCVFKGVKSGGKVVYFTATFPYLMLFVVLIRGLTLEGAMTGIEYLLKPDFSKLLQPQVWIDAGSQIFFSYGICFTVLITFGSYNQFHNNCYRQSVILASSCSLTSLLASFVVFSILGHMSVTQSKNITEVATQGPGLAFLVYPTGLSLLPAPRFWSILFFATLLLVGIDTQFASVEAAVSTIVDSWPWLERGKFGREKVTAGLCVIFFLLGLPLLTNGGVYIFELYNMYAVSGISLLSLAFFEAVTIGWIYGVSRYYDNIKEMIGYYPSAYIKICLRYLIPTLSLCILIFFCVMYKPLVLDGYTYPAWANAIGWLMSLLSILCVPGFFLLSLWNGKGAMKEVYILLD</sequence>
<feature type="transmembrane region" description="Helical" evidence="8">
    <location>
        <begin position="496"/>
        <end position="518"/>
    </location>
</feature>
<feature type="transmembrane region" description="Helical" evidence="8">
    <location>
        <begin position="39"/>
        <end position="57"/>
    </location>
</feature>
<name>A0ABP0H4L2_CLALP</name>
<protein>
    <recommendedName>
        <fullName evidence="6">Transporter</fullName>
    </recommendedName>
</protein>
<dbReference type="SUPFAM" id="SSF161070">
    <property type="entry name" value="SNF-like"/>
    <property type="match status" value="1"/>
</dbReference>
<feature type="transmembrane region" description="Helical" evidence="8">
    <location>
        <begin position="421"/>
        <end position="445"/>
    </location>
</feature>
<organism evidence="9 10">
    <name type="scientific">Clavelina lepadiformis</name>
    <name type="common">Light-bulb sea squirt</name>
    <name type="synonym">Ascidia lepadiformis</name>
    <dbReference type="NCBI Taxonomy" id="159417"/>
    <lineage>
        <taxon>Eukaryota</taxon>
        <taxon>Metazoa</taxon>
        <taxon>Chordata</taxon>
        <taxon>Tunicata</taxon>
        <taxon>Ascidiacea</taxon>
        <taxon>Aplousobranchia</taxon>
        <taxon>Clavelinidae</taxon>
        <taxon>Clavelina</taxon>
    </lineage>
</organism>
<evidence type="ECO:0000256" key="7">
    <source>
        <dbReference type="SAM" id="MobiDB-lite"/>
    </source>
</evidence>